<name>A0ACC2QIW7_9NEOP</name>
<protein>
    <submittedName>
        <fullName evidence="1">Uncharacterized protein</fullName>
    </submittedName>
</protein>
<dbReference type="Proteomes" id="UP001231649">
    <property type="component" value="Chromosome 18"/>
</dbReference>
<gene>
    <name evidence="1" type="ORF">PYW08_005358</name>
</gene>
<proteinExistence type="predicted"/>
<sequence length="102" mass="11457">MIGRPLVWDATCVDTLAPSHFPSSSCCAGAAAAENLKRRKYTNLVGSYIVEPFGVETPGSWGPRVHKLFNELFKRLVDTSSNPRAGFYLRLHPRVIRYFIQC</sequence>
<evidence type="ECO:0000313" key="1">
    <source>
        <dbReference type="EMBL" id="KAJ8716959.1"/>
    </source>
</evidence>
<reference evidence="1" key="1">
    <citation type="submission" date="2023-03" db="EMBL/GenBank/DDBJ databases">
        <title>Chromosome-level genomes of two armyworms, Mythimna separata and Mythimna loreyi, provide insights into the biosynthesis and reception of sex pheromones.</title>
        <authorList>
            <person name="Zhao H."/>
        </authorList>
    </citation>
    <scope>NUCLEOTIDE SEQUENCE</scope>
    <source>
        <strain evidence="1">BeijingLab</strain>
    </source>
</reference>
<organism evidence="1 2">
    <name type="scientific">Mythimna loreyi</name>
    <dbReference type="NCBI Taxonomy" id="667449"/>
    <lineage>
        <taxon>Eukaryota</taxon>
        <taxon>Metazoa</taxon>
        <taxon>Ecdysozoa</taxon>
        <taxon>Arthropoda</taxon>
        <taxon>Hexapoda</taxon>
        <taxon>Insecta</taxon>
        <taxon>Pterygota</taxon>
        <taxon>Neoptera</taxon>
        <taxon>Endopterygota</taxon>
        <taxon>Lepidoptera</taxon>
        <taxon>Glossata</taxon>
        <taxon>Ditrysia</taxon>
        <taxon>Noctuoidea</taxon>
        <taxon>Noctuidae</taxon>
        <taxon>Noctuinae</taxon>
        <taxon>Hadenini</taxon>
        <taxon>Mythimna</taxon>
    </lineage>
</organism>
<comment type="caution">
    <text evidence="1">The sequence shown here is derived from an EMBL/GenBank/DDBJ whole genome shotgun (WGS) entry which is preliminary data.</text>
</comment>
<evidence type="ECO:0000313" key="2">
    <source>
        <dbReference type="Proteomes" id="UP001231649"/>
    </source>
</evidence>
<dbReference type="EMBL" id="CM056794">
    <property type="protein sequence ID" value="KAJ8716959.1"/>
    <property type="molecule type" value="Genomic_DNA"/>
</dbReference>
<accession>A0ACC2QIW7</accession>
<keyword evidence="2" id="KW-1185">Reference proteome</keyword>